<dbReference type="PANTHER" id="PTHR48207:SF3">
    <property type="entry name" value="SUCCINATE--HYDROXYMETHYLGLUTARATE COA-TRANSFERASE"/>
    <property type="match status" value="1"/>
</dbReference>
<dbReference type="InterPro" id="IPR023606">
    <property type="entry name" value="CoA-Trfase_III_dom_1_sf"/>
</dbReference>
<dbReference type="GO" id="GO:0016740">
    <property type="term" value="F:transferase activity"/>
    <property type="evidence" value="ECO:0007669"/>
    <property type="project" value="UniProtKB-KW"/>
</dbReference>
<dbReference type="InterPro" id="IPR003673">
    <property type="entry name" value="CoA-Trfase_fam_III"/>
</dbReference>
<protein>
    <submittedName>
        <fullName evidence="2">CoA transferase</fullName>
    </submittedName>
</protein>
<keyword evidence="1 2" id="KW-0808">Transferase</keyword>
<dbReference type="Pfam" id="PF02515">
    <property type="entry name" value="CoA_transf_3"/>
    <property type="match status" value="1"/>
</dbReference>
<dbReference type="Proteomes" id="UP001198862">
    <property type="component" value="Unassembled WGS sequence"/>
</dbReference>
<accession>A0ABS8KW26</accession>
<evidence type="ECO:0000313" key="2">
    <source>
        <dbReference type="EMBL" id="MCC8430279.1"/>
    </source>
</evidence>
<dbReference type="Gene3D" id="3.30.1540.10">
    <property type="entry name" value="formyl-coa transferase, domain 3"/>
    <property type="match status" value="1"/>
</dbReference>
<dbReference type="InterPro" id="IPR044855">
    <property type="entry name" value="CoA-Trfase_III_dom3_sf"/>
</dbReference>
<dbReference type="PANTHER" id="PTHR48207">
    <property type="entry name" value="SUCCINATE--HYDROXYMETHYLGLUTARATE COA-TRANSFERASE"/>
    <property type="match status" value="1"/>
</dbReference>
<dbReference type="EMBL" id="JAJISD010000006">
    <property type="protein sequence ID" value="MCC8430279.1"/>
    <property type="molecule type" value="Genomic_DNA"/>
</dbReference>
<reference evidence="2 3" key="1">
    <citation type="submission" date="2021-11" db="EMBL/GenBank/DDBJ databases">
        <authorList>
            <person name="Lee D.-H."/>
            <person name="Kim S.-B."/>
        </authorList>
    </citation>
    <scope>NUCLEOTIDE SEQUENCE [LARGE SCALE GENOMIC DNA]</scope>
    <source>
        <strain evidence="2 3">KCTC 52223</strain>
    </source>
</reference>
<evidence type="ECO:0000313" key="3">
    <source>
        <dbReference type="Proteomes" id="UP001198862"/>
    </source>
</evidence>
<dbReference type="RefSeq" id="WP_230551448.1">
    <property type="nucleotide sequence ID" value="NZ_JAJISD010000006.1"/>
</dbReference>
<sequence>MTPEEPLPLAGLTVLDVSSFIAAPAAAAALGDYGADVIKIEPPVDGDPHRNSFRNASYPQSDRNFPWQLDGRHKRSLALDLKTEGARTILERLLKRADVMIVNFPPPARERLKLRWEDIEPINPRLIYCSLTGYGESGPDRDRPGFDITAYFGRSGILDAARYDGGPPGVSLPAQGDRATAMTLVAAILMGLRRRDQTGKGGWVGTSLYANGVWANGTTAAGALVGAELPVRPPPDRPRNALTNLYRTKDDRWLQLLMVRDDRLWETFCNLIGRPDLMADPRFTGRPERRAHAQELHDLLAPVFAGRSYADWEKLLSGTGIPFGVIGRLADVIGDEQAEHAGIFADTDNPAIPRTVNTPIRLGFAKPRKAGPPPEVGQHNDEVLRETGFSESEIEALKKAGALG</sequence>
<gene>
    <name evidence="2" type="ORF">LJ725_14990</name>
</gene>
<comment type="caution">
    <text evidence="2">The sequence shown here is derived from an EMBL/GenBank/DDBJ whole genome shotgun (WGS) entry which is preliminary data.</text>
</comment>
<dbReference type="Gene3D" id="3.40.50.10540">
    <property type="entry name" value="Crotonobetainyl-coa:carnitine coa-transferase, domain 1"/>
    <property type="match status" value="1"/>
</dbReference>
<dbReference type="SUPFAM" id="SSF89796">
    <property type="entry name" value="CoA-transferase family III (CaiB/BaiF)"/>
    <property type="match status" value="1"/>
</dbReference>
<evidence type="ECO:0000256" key="1">
    <source>
        <dbReference type="ARBA" id="ARBA00022679"/>
    </source>
</evidence>
<dbReference type="InterPro" id="IPR050483">
    <property type="entry name" value="CoA-transferase_III_domain"/>
</dbReference>
<name>A0ABS8KW26_9HYPH</name>
<keyword evidence="3" id="KW-1185">Reference proteome</keyword>
<proteinExistence type="predicted"/>
<organism evidence="2 3">
    <name type="scientific">Reyranella aquatilis</name>
    <dbReference type="NCBI Taxonomy" id="2035356"/>
    <lineage>
        <taxon>Bacteria</taxon>
        <taxon>Pseudomonadati</taxon>
        <taxon>Pseudomonadota</taxon>
        <taxon>Alphaproteobacteria</taxon>
        <taxon>Hyphomicrobiales</taxon>
        <taxon>Reyranellaceae</taxon>
        <taxon>Reyranella</taxon>
    </lineage>
</organism>